<gene>
    <name evidence="2" type="ORF">RFI_18392</name>
</gene>
<evidence type="ECO:0000313" key="2">
    <source>
        <dbReference type="EMBL" id="ETO18856.1"/>
    </source>
</evidence>
<proteinExistence type="predicted"/>
<keyword evidence="3" id="KW-1185">Reference proteome</keyword>
<organism evidence="2 3">
    <name type="scientific">Reticulomyxa filosa</name>
    <dbReference type="NCBI Taxonomy" id="46433"/>
    <lineage>
        <taxon>Eukaryota</taxon>
        <taxon>Sar</taxon>
        <taxon>Rhizaria</taxon>
        <taxon>Retaria</taxon>
        <taxon>Foraminifera</taxon>
        <taxon>Monothalamids</taxon>
        <taxon>Reticulomyxidae</taxon>
        <taxon>Reticulomyxa</taxon>
    </lineage>
</organism>
<reference evidence="2 3" key="1">
    <citation type="journal article" date="2013" name="Curr. Biol.">
        <title>The Genome of the Foraminiferan Reticulomyxa filosa.</title>
        <authorList>
            <person name="Glockner G."/>
            <person name="Hulsmann N."/>
            <person name="Schleicher M."/>
            <person name="Noegel A.A."/>
            <person name="Eichinger L."/>
            <person name="Gallinger C."/>
            <person name="Pawlowski J."/>
            <person name="Sierra R."/>
            <person name="Euteneuer U."/>
            <person name="Pillet L."/>
            <person name="Moustafa A."/>
            <person name="Platzer M."/>
            <person name="Groth M."/>
            <person name="Szafranski K."/>
            <person name="Schliwa M."/>
        </authorList>
    </citation>
    <scope>NUCLEOTIDE SEQUENCE [LARGE SCALE GENOMIC DNA]</scope>
</reference>
<evidence type="ECO:0000256" key="1">
    <source>
        <dbReference type="SAM" id="MobiDB-lite"/>
    </source>
</evidence>
<feature type="non-terminal residue" evidence="2">
    <location>
        <position position="1"/>
    </location>
</feature>
<accession>X6MYG6</accession>
<comment type="caution">
    <text evidence="2">The sequence shown here is derived from an EMBL/GenBank/DDBJ whole genome shotgun (WGS) entry which is preliminary data.</text>
</comment>
<dbReference type="EMBL" id="ASPP01014318">
    <property type="protein sequence ID" value="ETO18856.1"/>
    <property type="molecule type" value="Genomic_DNA"/>
</dbReference>
<dbReference type="Proteomes" id="UP000023152">
    <property type="component" value="Unassembled WGS sequence"/>
</dbReference>
<evidence type="ECO:0000313" key="3">
    <source>
        <dbReference type="Proteomes" id="UP000023152"/>
    </source>
</evidence>
<sequence>VSPLIAEMMAKGTMIKNVSSNTLSTEEKQSYVQVELKRPAQETMAAGLPLKFTKAMPRFLSNNMNMNMNININVNANANANANANVNANANANTNININVNANANVNPTRALPSRGPPSVILNDTSNPSALHPPLPAFVPPFSTLTSSYSPAAMMNYMPYISPSGAPAAVPDVSSSSLGVMPMHTPLDNVIDMDNNNNNNNNSNNHAHHLSSSSNTLWNETASNNCSDANDANDTNDDNANNPNFFNPG</sequence>
<feature type="region of interest" description="Disordered" evidence="1">
    <location>
        <begin position="189"/>
        <end position="249"/>
    </location>
</feature>
<feature type="compositionally biased region" description="Low complexity" evidence="1">
    <location>
        <begin position="195"/>
        <end position="249"/>
    </location>
</feature>
<protein>
    <submittedName>
        <fullName evidence="2">Histone deacetylase family protein</fullName>
    </submittedName>
</protein>
<name>X6MYG6_RETFI</name>
<dbReference type="AlphaFoldDB" id="X6MYG6"/>